<comment type="caution">
    <text evidence="1">The sequence shown here is derived from an EMBL/GenBank/DDBJ whole genome shotgun (WGS) entry which is preliminary data.</text>
</comment>
<dbReference type="OrthoDB" id="9800188at2"/>
<dbReference type="Proteomes" id="UP000389128">
    <property type="component" value="Unassembled WGS sequence"/>
</dbReference>
<dbReference type="SUPFAM" id="SSF54637">
    <property type="entry name" value="Thioesterase/thiol ester dehydrase-isomerase"/>
    <property type="match status" value="1"/>
</dbReference>
<dbReference type="InterPro" id="IPR029069">
    <property type="entry name" value="HotDog_dom_sf"/>
</dbReference>
<sequence length="145" mass="15472">MLDRTAIAARIPHQGDMCLLDTVRDWNASTIQCTASSHRRADNPLRDAERLGIAAGIEYAAQAMALHGGLLADDGQPPRQGYLASVRSVNFHTLRLDDQPADLLVEAERLSGDANQVLYRFAVSAAGQPLLDGRAAVILDAGALA</sequence>
<evidence type="ECO:0000313" key="1">
    <source>
        <dbReference type="EMBL" id="TYC60099.1"/>
    </source>
</evidence>
<dbReference type="EMBL" id="SDKK01000005">
    <property type="protein sequence ID" value="TYC60099.1"/>
    <property type="molecule type" value="Genomic_DNA"/>
</dbReference>
<keyword evidence="2" id="KW-1185">Reference proteome</keyword>
<name>A0A6C2D2Y5_9RHOO</name>
<accession>A0A6C2D2Y5</accession>
<dbReference type="InterPro" id="IPR016776">
    <property type="entry name" value="ApeP-like_dehydratase"/>
</dbReference>
<organism evidence="1 2">
    <name type="scientific">Zoogloea oleivorans</name>
    <dbReference type="NCBI Taxonomy" id="1552750"/>
    <lineage>
        <taxon>Bacteria</taxon>
        <taxon>Pseudomonadati</taxon>
        <taxon>Pseudomonadota</taxon>
        <taxon>Betaproteobacteria</taxon>
        <taxon>Rhodocyclales</taxon>
        <taxon>Zoogloeaceae</taxon>
        <taxon>Zoogloea</taxon>
    </lineage>
</organism>
<evidence type="ECO:0000313" key="2">
    <source>
        <dbReference type="Proteomes" id="UP000389128"/>
    </source>
</evidence>
<protein>
    <submittedName>
        <fullName evidence="1">3-hydroxylacyl-ACP dehydratase</fullName>
    </submittedName>
</protein>
<dbReference type="AlphaFoldDB" id="A0A6C2D2Y5"/>
<proteinExistence type="predicted"/>
<dbReference type="Gene3D" id="3.10.129.10">
    <property type="entry name" value="Hotdog Thioesterase"/>
    <property type="match status" value="1"/>
</dbReference>
<dbReference type="RefSeq" id="WP_148578188.1">
    <property type="nucleotide sequence ID" value="NZ_SDKK01000005.1"/>
</dbReference>
<reference evidence="1 2" key="1">
    <citation type="submission" date="2019-01" db="EMBL/GenBank/DDBJ databases">
        <title>Zoogloea oleivorans genome sequencing and assembly.</title>
        <authorList>
            <person name="Tancsics A."/>
            <person name="Farkas M."/>
            <person name="Kriszt B."/>
            <person name="Maroti G."/>
            <person name="Horvath B."/>
        </authorList>
    </citation>
    <scope>NUCLEOTIDE SEQUENCE [LARGE SCALE GENOMIC DNA]</scope>
    <source>
        <strain evidence="1 2">Buc</strain>
    </source>
</reference>
<dbReference type="Pfam" id="PF22817">
    <property type="entry name" value="ApeP-like"/>
    <property type="match status" value="1"/>
</dbReference>
<gene>
    <name evidence="1" type="ORF">ETQ85_06190</name>
</gene>